<comment type="caution">
    <text evidence="1">The sequence shown here is derived from an EMBL/GenBank/DDBJ whole genome shotgun (WGS) entry which is preliminary data.</text>
</comment>
<accession>A0A420IU70</accession>
<evidence type="ECO:0000313" key="2">
    <source>
        <dbReference type="Proteomes" id="UP000285405"/>
    </source>
</evidence>
<evidence type="ECO:0000313" key="1">
    <source>
        <dbReference type="EMBL" id="RKF78078.1"/>
    </source>
</evidence>
<dbReference type="AlphaFoldDB" id="A0A420IU70"/>
<reference evidence="1 2" key="1">
    <citation type="journal article" date="2018" name="BMC Genomics">
        <title>Comparative genome analyses reveal sequence features reflecting distinct modes of host-adaptation between dicot and monocot powdery mildew.</title>
        <authorList>
            <person name="Wu Y."/>
            <person name="Ma X."/>
            <person name="Pan Z."/>
            <person name="Kale S.D."/>
            <person name="Song Y."/>
            <person name="King H."/>
            <person name="Zhang Q."/>
            <person name="Presley C."/>
            <person name="Deng X."/>
            <person name="Wei C.I."/>
            <person name="Xiao S."/>
        </authorList>
    </citation>
    <scope>NUCLEOTIDE SEQUENCE [LARGE SCALE GENOMIC DNA]</scope>
    <source>
        <strain evidence="1">UCSC1</strain>
    </source>
</reference>
<protein>
    <submittedName>
        <fullName evidence="1">Uncharacterized protein</fullName>
    </submittedName>
</protein>
<name>A0A420IU70_9PEZI</name>
<gene>
    <name evidence="1" type="ORF">GcC1_058018</name>
</gene>
<organism evidence="1 2">
    <name type="scientific">Golovinomyces cichoracearum</name>
    <dbReference type="NCBI Taxonomy" id="62708"/>
    <lineage>
        <taxon>Eukaryota</taxon>
        <taxon>Fungi</taxon>
        <taxon>Dikarya</taxon>
        <taxon>Ascomycota</taxon>
        <taxon>Pezizomycotina</taxon>
        <taxon>Leotiomycetes</taxon>
        <taxon>Erysiphales</taxon>
        <taxon>Erysiphaceae</taxon>
        <taxon>Golovinomyces</taxon>
    </lineage>
</organism>
<dbReference type="EMBL" id="MCBR01005879">
    <property type="protein sequence ID" value="RKF78078.1"/>
    <property type="molecule type" value="Genomic_DNA"/>
</dbReference>
<dbReference type="Proteomes" id="UP000285405">
    <property type="component" value="Unassembled WGS sequence"/>
</dbReference>
<proteinExistence type="predicted"/>
<sequence length="74" mass="8525">MSPRLGFSRVKGYRIKETERERNRELDPKWQLIDNNHASQRDYDACWITDGAAAPSSRRANVPLILSHKTASNQ</sequence>